<evidence type="ECO:0000256" key="6">
    <source>
        <dbReference type="ARBA" id="ARBA00022989"/>
    </source>
</evidence>
<protein>
    <recommendedName>
        <fullName evidence="13">Lysosome-associated membrane glycoprotein 1</fullName>
    </recommendedName>
</protein>
<evidence type="ECO:0000256" key="1">
    <source>
        <dbReference type="ARBA" id="ARBA00004251"/>
    </source>
</evidence>
<keyword evidence="3 14" id="KW-0812">Transmembrane</keyword>
<evidence type="ECO:0000256" key="2">
    <source>
        <dbReference type="ARBA" id="ARBA00022475"/>
    </source>
</evidence>
<keyword evidence="10 14" id="KW-0458">Lysosome</keyword>
<gene>
    <name evidence="19" type="ORF">GDO86_004065</name>
</gene>
<comment type="subcellular location">
    <subcellularLocation>
        <location evidence="1">Cell membrane</location>
        <topology evidence="1">Single-pass type I membrane protein</topology>
    </subcellularLocation>
    <subcellularLocation>
        <location evidence="12">Cytolytic granule membrane</location>
        <topology evidence="12">Single-pass type I membrane protein</topology>
    </subcellularLocation>
    <subcellularLocation>
        <location evidence="11">Late endosome membrane</location>
        <topology evidence="11">Single-pass type I membrane protein</topology>
    </subcellularLocation>
    <subcellularLocation>
        <location evidence="14">Lysosome membrane</location>
        <topology evidence="14">Single-pass type I membrane protein</topology>
    </subcellularLocation>
</comment>
<feature type="compositionally biased region" description="Low complexity" evidence="15">
    <location>
        <begin position="201"/>
        <end position="214"/>
    </location>
</feature>
<feature type="region of interest" description="Disordered" evidence="15">
    <location>
        <begin position="194"/>
        <end position="216"/>
    </location>
</feature>
<evidence type="ECO:0000259" key="17">
    <source>
        <dbReference type="Pfam" id="PF01299"/>
    </source>
</evidence>
<dbReference type="GO" id="GO:0005886">
    <property type="term" value="C:plasma membrane"/>
    <property type="evidence" value="ECO:0007669"/>
    <property type="project" value="UniProtKB-SubCell"/>
</dbReference>
<evidence type="ECO:0000256" key="9">
    <source>
        <dbReference type="ARBA" id="ARBA00023180"/>
    </source>
</evidence>
<keyword evidence="6 16" id="KW-1133">Transmembrane helix</keyword>
<feature type="domain" description="Lysosome-associated membrane glycoprotein 2-like transmembrane" evidence="18">
    <location>
        <begin position="386"/>
        <end position="417"/>
    </location>
</feature>
<evidence type="ECO:0000256" key="14">
    <source>
        <dbReference type="PROSITE-ProRule" id="PRU00740"/>
    </source>
</evidence>
<dbReference type="GO" id="GO:0072594">
    <property type="term" value="P:establishment of protein localization to organelle"/>
    <property type="evidence" value="ECO:0007669"/>
    <property type="project" value="TreeGrafter"/>
</dbReference>
<feature type="disulfide bond" evidence="14">
    <location>
        <begin position="340"/>
        <end position="377"/>
    </location>
</feature>
<dbReference type="GO" id="GO:0031902">
    <property type="term" value="C:late endosome membrane"/>
    <property type="evidence" value="ECO:0007669"/>
    <property type="project" value="TreeGrafter"/>
</dbReference>
<evidence type="ECO:0000256" key="10">
    <source>
        <dbReference type="ARBA" id="ARBA00023228"/>
    </source>
</evidence>
<dbReference type="InterPro" id="IPR048524">
    <property type="entry name" value="Lamp2-like_TM"/>
</dbReference>
<feature type="transmembrane region" description="Helical" evidence="16">
    <location>
        <begin position="384"/>
        <end position="407"/>
    </location>
</feature>
<dbReference type="OrthoDB" id="10037042at2759"/>
<dbReference type="Proteomes" id="UP000812440">
    <property type="component" value="Chromosome 2"/>
</dbReference>
<evidence type="ECO:0000313" key="19">
    <source>
        <dbReference type="EMBL" id="KAG8452125.1"/>
    </source>
</evidence>
<evidence type="ECO:0000256" key="4">
    <source>
        <dbReference type="ARBA" id="ARBA00022729"/>
    </source>
</evidence>
<dbReference type="PANTHER" id="PTHR11506">
    <property type="entry name" value="LYSOSOME-ASSOCIATED MEMBRANE GLYCOPROTEIN"/>
    <property type="match status" value="1"/>
</dbReference>
<dbReference type="InterPro" id="IPR002000">
    <property type="entry name" value="Lysosome-assoc_membr_glycop"/>
</dbReference>
<sequence>MLDMETDQRKRVCPGIALLVLIGLFRTASSVHFEVKDSKTNKTCILADLSVNFSVAYKTAAKQELSAFMLPMDATVDLKNSSCDIENTTGPLLAITFGANHSLSINFTRTTSHYQVAELVMVYNLSDKTLFKDASENGTKQVSTNNTAIFAEANSTYRCFNPHLIKMEGVNATFHDVKLEAYLNQNNFSQNESKCTEDFSPTTLPTSAPTTAPVTPNPPPVVQYTVNGTSGPCLLARVGLQFNISYSKKDGKDGIYVFNIESNGVTVSGNCTNTTAFLVLSSGLMQTRFNFLLNSSLDSFYLAGVYLNTSLPSEAKVQFFDEGNGTLRYLQTNTHKSYKCNSKQALQITSNFSVNTYNLQVQAFNVDGDKFGPAIECSTDENGMLVPIVVGAALAGLVLIVLIAYLIGRKRSHAGYQTI</sequence>
<dbReference type="InterPro" id="IPR018134">
    <property type="entry name" value="LAMP_CS"/>
</dbReference>
<feature type="disulfide bond" evidence="14">
    <location>
        <begin position="44"/>
        <end position="83"/>
    </location>
</feature>
<accession>A0A8T2K3R3</accession>
<keyword evidence="5" id="KW-0967">Endosome</keyword>
<dbReference type="PROSITE" id="PS51407">
    <property type="entry name" value="LAMP_3"/>
    <property type="match status" value="1"/>
</dbReference>
<keyword evidence="9" id="KW-0325">Glycoprotein</keyword>
<dbReference type="PRINTS" id="PR00336">
    <property type="entry name" value="LYSASSOCTDMP"/>
</dbReference>
<dbReference type="GO" id="GO:0005765">
    <property type="term" value="C:lysosomal membrane"/>
    <property type="evidence" value="ECO:0007669"/>
    <property type="project" value="UniProtKB-SubCell"/>
</dbReference>
<keyword evidence="2" id="KW-1003">Cell membrane</keyword>
<dbReference type="EMBL" id="JAACNH010000002">
    <property type="protein sequence ID" value="KAG8452125.1"/>
    <property type="molecule type" value="Genomic_DNA"/>
</dbReference>
<evidence type="ECO:0000259" key="18">
    <source>
        <dbReference type="Pfam" id="PF21222"/>
    </source>
</evidence>
<evidence type="ECO:0000313" key="20">
    <source>
        <dbReference type="Proteomes" id="UP000812440"/>
    </source>
</evidence>
<dbReference type="PROSITE" id="PS00310">
    <property type="entry name" value="LAMP_1"/>
    <property type="match status" value="1"/>
</dbReference>
<evidence type="ECO:0000256" key="13">
    <source>
        <dbReference type="ARBA" id="ARBA00074383"/>
    </source>
</evidence>
<dbReference type="Gene3D" id="2.40.160.110">
    <property type="match status" value="2"/>
</dbReference>
<feature type="domain" description="Lysosome-associated membrane glycoprotein 2-like luminal" evidence="17">
    <location>
        <begin position="221"/>
        <end position="366"/>
    </location>
</feature>
<evidence type="ECO:0000256" key="5">
    <source>
        <dbReference type="ARBA" id="ARBA00022753"/>
    </source>
</evidence>
<dbReference type="AlphaFoldDB" id="A0A8T2K3R3"/>
<name>A0A8T2K3R3_9PIPI</name>
<dbReference type="InterPro" id="IPR048528">
    <property type="entry name" value="Lamp2-like_luminal"/>
</dbReference>
<evidence type="ECO:0000256" key="12">
    <source>
        <dbReference type="ARBA" id="ARBA00060404"/>
    </source>
</evidence>
<evidence type="ECO:0000256" key="3">
    <source>
        <dbReference type="ARBA" id="ARBA00022692"/>
    </source>
</evidence>
<dbReference type="EMBL" id="JAACNH010000002">
    <property type="protein sequence ID" value="KAG8452126.1"/>
    <property type="molecule type" value="Genomic_DNA"/>
</dbReference>
<evidence type="ECO:0000256" key="8">
    <source>
        <dbReference type="ARBA" id="ARBA00023157"/>
    </source>
</evidence>
<comment type="caution">
    <text evidence="19">The sequence shown here is derived from an EMBL/GenBank/DDBJ whole genome shotgun (WGS) entry which is preliminary data.</text>
</comment>
<evidence type="ECO:0000256" key="11">
    <source>
        <dbReference type="ARBA" id="ARBA00037817"/>
    </source>
</evidence>
<evidence type="ECO:0000256" key="16">
    <source>
        <dbReference type="SAM" id="Phobius"/>
    </source>
</evidence>
<dbReference type="Pfam" id="PF01299">
    <property type="entry name" value="Lamp2-like_luminal"/>
    <property type="match status" value="1"/>
</dbReference>
<reference evidence="19" key="1">
    <citation type="thesis" date="2020" institute="ProQuest LLC" country="789 East Eisenhower Parkway, Ann Arbor, MI, USA">
        <title>Comparative Genomics and Chromosome Evolution.</title>
        <authorList>
            <person name="Mudd A.B."/>
        </authorList>
    </citation>
    <scope>NUCLEOTIDE SEQUENCE</scope>
    <source>
        <strain evidence="19">Female2</strain>
        <tissue evidence="19">Blood</tissue>
    </source>
</reference>
<dbReference type="PROSITE" id="PS00311">
    <property type="entry name" value="LAMP_2"/>
    <property type="match status" value="1"/>
</dbReference>
<dbReference type="CDD" id="cd12087">
    <property type="entry name" value="TM_EGFR-like"/>
    <property type="match status" value="1"/>
</dbReference>
<dbReference type="Pfam" id="PF21222">
    <property type="entry name" value="Lamp2_2nd"/>
    <property type="match status" value="1"/>
</dbReference>
<evidence type="ECO:0000256" key="15">
    <source>
        <dbReference type="SAM" id="MobiDB-lite"/>
    </source>
</evidence>
<comment type="similarity">
    <text evidence="14">Belongs to the LAMP family.</text>
</comment>
<dbReference type="FunFam" id="2.40.160.110:FF:000001">
    <property type="entry name" value="lysosome-associated membrane glycoprotein 2 isoform X2"/>
    <property type="match status" value="1"/>
</dbReference>
<dbReference type="PANTHER" id="PTHR11506:SF27">
    <property type="entry name" value="LYSOSOME-ASSOCIATED MEMBRANE GLYCOPROTEIN 1"/>
    <property type="match status" value="1"/>
</dbReference>
<evidence type="ECO:0000256" key="7">
    <source>
        <dbReference type="ARBA" id="ARBA00023136"/>
    </source>
</evidence>
<keyword evidence="7 14" id="KW-0472">Membrane</keyword>
<keyword evidence="20" id="KW-1185">Reference proteome</keyword>
<organism evidence="19 20">
    <name type="scientific">Hymenochirus boettgeri</name>
    <name type="common">Congo dwarf clawed frog</name>
    <dbReference type="NCBI Taxonomy" id="247094"/>
    <lineage>
        <taxon>Eukaryota</taxon>
        <taxon>Metazoa</taxon>
        <taxon>Chordata</taxon>
        <taxon>Craniata</taxon>
        <taxon>Vertebrata</taxon>
        <taxon>Euteleostomi</taxon>
        <taxon>Amphibia</taxon>
        <taxon>Batrachia</taxon>
        <taxon>Anura</taxon>
        <taxon>Pipoidea</taxon>
        <taxon>Pipidae</taxon>
        <taxon>Pipinae</taxon>
        <taxon>Hymenochirus</taxon>
    </lineage>
</organism>
<keyword evidence="8 14" id="KW-1015">Disulfide bond</keyword>
<proteinExistence type="inferred from homology"/>
<feature type="disulfide bond" evidence="14">
    <location>
        <begin position="233"/>
        <end position="271"/>
    </location>
</feature>
<feature type="disulfide bond" evidence="14">
    <location>
        <begin position="159"/>
        <end position="195"/>
    </location>
</feature>
<keyword evidence="4" id="KW-0732">Signal</keyword>